<protein>
    <submittedName>
        <fullName evidence="2">PHP domain-containing protein</fullName>
    </submittedName>
</protein>
<reference evidence="2" key="1">
    <citation type="submission" date="2020-10" db="EMBL/GenBank/DDBJ databases">
        <authorList>
            <person name="Gilroy R."/>
        </authorList>
    </citation>
    <scope>NUCLEOTIDE SEQUENCE</scope>
    <source>
        <strain evidence="2">CHK195-12923</strain>
    </source>
</reference>
<dbReference type="Pfam" id="PF02811">
    <property type="entry name" value="PHP"/>
    <property type="match status" value="1"/>
</dbReference>
<dbReference type="InterPro" id="IPR016195">
    <property type="entry name" value="Pol/histidinol_Pase-like"/>
</dbReference>
<dbReference type="AlphaFoldDB" id="A0A9D1SIY4"/>
<dbReference type="PANTHER" id="PTHR36928:SF1">
    <property type="entry name" value="PHOSPHATASE YCDX-RELATED"/>
    <property type="match status" value="1"/>
</dbReference>
<dbReference type="GO" id="GO:0008270">
    <property type="term" value="F:zinc ion binding"/>
    <property type="evidence" value="ECO:0007669"/>
    <property type="project" value="TreeGrafter"/>
</dbReference>
<name>A0A9D1SIY4_9FIRM</name>
<comment type="caution">
    <text evidence="2">The sequence shown here is derived from an EMBL/GenBank/DDBJ whole genome shotgun (WGS) entry which is preliminary data.</text>
</comment>
<evidence type="ECO:0000259" key="1">
    <source>
        <dbReference type="SMART" id="SM00481"/>
    </source>
</evidence>
<dbReference type="Proteomes" id="UP000824110">
    <property type="component" value="Unassembled WGS sequence"/>
</dbReference>
<dbReference type="PANTHER" id="PTHR36928">
    <property type="entry name" value="PHOSPHATASE YCDX-RELATED"/>
    <property type="match status" value="1"/>
</dbReference>
<organism evidence="2 3">
    <name type="scientific">Candidatus Coproplasma excrementigallinarum</name>
    <dbReference type="NCBI Taxonomy" id="2840747"/>
    <lineage>
        <taxon>Bacteria</taxon>
        <taxon>Bacillati</taxon>
        <taxon>Bacillota</taxon>
        <taxon>Clostridia</taxon>
        <taxon>Eubacteriales</taxon>
        <taxon>Candidatus Coproplasma</taxon>
    </lineage>
</organism>
<dbReference type="EMBL" id="DVNE01000014">
    <property type="protein sequence ID" value="HIU61327.1"/>
    <property type="molecule type" value="Genomic_DNA"/>
</dbReference>
<gene>
    <name evidence="2" type="ORF">IAB69_01580</name>
</gene>
<dbReference type="GO" id="GO:0005829">
    <property type="term" value="C:cytosol"/>
    <property type="evidence" value="ECO:0007669"/>
    <property type="project" value="TreeGrafter"/>
</dbReference>
<dbReference type="Gene3D" id="3.20.20.140">
    <property type="entry name" value="Metal-dependent hydrolases"/>
    <property type="match status" value="1"/>
</dbReference>
<dbReference type="InterPro" id="IPR003141">
    <property type="entry name" value="Pol/His_phosphatase_N"/>
</dbReference>
<proteinExistence type="predicted"/>
<dbReference type="GO" id="GO:0042578">
    <property type="term" value="F:phosphoric ester hydrolase activity"/>
    <property type="evidence" value="ECO:0007669"/>
    <property type="project" value="TreeGrafter"/>
</dbReference>
<dbReference type="SUPFAM" id="SSF89550">
    <property type="entry name" value="PHP domain-like"/>
    <property type="match status" value="1"/>
</dbReference>
<reference evidence="2" key="2">
    <citation type="journal article" date="2021" name="PeerJ">
        <title>Extensive microbial diversity within the chicken gut microbiome revealed by metagenomics and culture.</title>
        <authorList>
            <person name="Gilroy R."/>
            <person name="Ravi A."/>
            <person name="Getino M."/>
            <person name="Pursley I."/>
            <person name="Horton D.L."/>
            <person name="Alikhan N.F."/>
            <person name="Baker D."/>
            <person name="Gharbi K."/>
            <person name="Hall N."/>
            <person name="Watson M."/>
            <person name="Adriaenssens E.M."/>
            <person name="Foster-Nyarko E."/>
            <person name="Jarju S."/>
            <person name="Secka A."/>
            <person name="Antonio M."/>
            <person name="Oren A."/>
            <person name="Chaudhuri R.R."/>
            <person name="La Ragione R."/>
            <person name="Hildebrand F."/>
            <person name="Pallen M.J."/>
        </authorList>
    </citation>
    <scope>NUCLEOTIDE SEQUENCE</scope>
    <source>
        <strain evidence="2">CHK195-12923</strain>
    </source>
</reference>
<accession>A0A9D1SIY4</accession>
<evidence type="ECO:0000313" key="2">
    <source>
        <dbReference type="EMBL" id="HIU61327.1"/>
    </source>
</evidence>
<feature type="domain" description="Polymerase/histidinol phosphatase N-terminal" evidence="1">
    <location>
        <begin position="5"/>
        <end position="82"/>
    </location>
</feature>
<dbReference type="InterPro" id="IPR050243">
    <property type="entry name" value="PHP_phosphatase"/>
</dbReference>
<evidence type="ECO:0000313" key="3">
    <source>
        <dbReference type="Proteomes" id="UP000824110"/>
    </source>
</evidence>
<dbReference type="InterPro" id="IPR004013">
    <property type="entry name" value="PHP_dom"/>
</dbReference>
<sequence>MILTGDYHTHTPYSHGKNTVLENAEAAKARSIKQIAITDHGFNHIIFGLRRRKLSALRAECTAAEEATGVKVLMGMESNLTSLVGHTDMKESDYKFFDIFLAGIHEVLLYKGLKDFYYLSFKNYAAHKFGKRPSDKLVQLTTRAYIEAVKNNPIDILTHINFLVFCNLTEVAKCCADYGTYIEINTKKYHITPEELNKMAETGVRFVIDSDAHSADRVGDTKIAEELLSRASVPLDRIDNIDGRLPNFRFAEYKKQHGIETVLN</sequence>
<dbReference type="SMART" id="SM00481">
    <property type="entry name" value="POLIIIAc"/>
    <property type="match status" value="1"/>
</dbReference>